<evidence type="ECO:0000313" key="2">
    <source>
        <dbReference type="Proteomes" id="UP000240322"/>
    </source>
</evidence>
<evidence type="ECO:0000313" key="1">
    <source>
        <dbReference type="EMBL" id="PSN83833.1"/>
    </source>
</evidence>
<gene>
    <name evidence="1" type="ORF">B9Q03_13285</name>
</gene>
<comment type="caution">
    <text evidence="1">The sequence shown here is derived from an EMBL/GenBank/DDBJ whole genome shotgun (WGS) entry which is preliminary data.</text>
</comment>
<protein>
    <submittedName>
        <fullName evidence="1">Uncharacterized protein</fullName>
    </submittedName>
</protein>
<name>A0A2R6ABZ3_9ARCH</name>
<dbReference type="Proteomes" id="UP000240322">
    <property type="component" value="Unassembled WGS sequence"/>
</dbReference>
<accession>A0A2R6ABZ3</accession>
<reference evidence="1 2" key="1">
    <citation type="submission" date="2017-04" db="EMBL/GenBank/DDBJ databases">
        <title>Novel microbial lineages endemic to geothermal iron-oxide mats fill important gaps in the evolutionary history of Archaea.</title>
        <authorList>
            <person name="Jay Z.J."/>
            <person name="Beam J.P."/>
            <person name="Dlakic M."/>
            <person name="Rusch D.B."/>
            <person name="Kozubal M.A."/>
            <person name="Inskeep W.P."/>
        </authorList>
    </citation>
    <scope>NUCLEOTIDE SEQUENCE [LARGE SCALE GENOMIC DNA]</scope>
    <source>
        <strain evidence="1">OSP_D</strain>
    </source>
</reference>
<proteinExistence type="predicted"/>
<dbReference type="EMBL" id="NEXE01000301">
    <property type="protein sequence ID" value="PSN83833.1"/>
    <property type="molecule type" value="Genomic_DNA"/>
</dbReference>
<dbReference type="AlphaFoldDB" id="A0A2R6ABZ3"/>
<sequence length="166" mass="18630">MEDAGFKKIGEGVTRLVYEFKDEEDCDCVVKVAKSKDARVSNLNEVAVMVDAPEDVKGLFLRIGAADDEGWWVTQPKADFPDRSQREGLAEVLRGRLDFKGWRCIDLHEDNVGLYMDKPVVVNYGFGLQCTKTGSFVGSKGSFKITEEQTSSPVFYKEFTFGPKRV</sequence>
<organism evidence="1 2">
    <name type="scientific">Candidatus Marsarchaeota G2 archaeon OSP_D</name>
    <dbReference type="NCBI Taxonomy" id="1978157"/>
    <lineage>
        <taxon>Archaea</taxon>
        <taxon>Candidatus Marsarchaeota</taxon>
        <taxon>Candidatus Marsarchaeota group 2</taxon>
    </lineage>
</organism>